<dbReference type="GO" id="GO:0044874">
    <property type="term" value="P:lipoprotein localization to outer membrane"/>
    <property type="evidence" value="ECO:0007669"/>
    <property type="project" value="TreeGrafter"/>
</dbReference>
<name>A0A0A2F1T3_PORCN</name>
<organism evidence="10 11">
    <name type="scientific">Porphyromonas cangingivalis</name>
    <dbReference type="NCBI Taxonomy" id="36874"/>
    <lineage>
        <taxon>Bacteria</taxon>
        <taxon>Pseudomonadati</taxon>
        <taxon>Bacteroidota</taxon>
        <taxon>Bacteroidia</taxon>
        <taxon>Bacteroidales</taxon>
        <taxon>Porphyromonadaceae</taxon>
        <taxon>Porphyromonas</taxon>
    </lineage>
</organism>
<dbReference type="Pfam" id="PF02687">
    <property type="entry name" value="FtsX"/>
    <property type="match status" value="1"/>
</dbReference>
<evidence type="ECO:0000256" key="3">
    <source>
        <dbReference type="ARBA" id="ARBA00022475"/>
    </source>
</evidence>
<keyword evidence="6 7" id="KW-0472">Membrane</keyword>
<feature type="domain" description="MacB-like periplasmic core" evidence="9">
    <location>
        <begin position="30"/>
        <end position="251"/>
    </location>
</feature>
<feature type="transmembrane region" description="Helical" evidence="7">
    <location>
        <begin position="376"/>
        <end position="399"/>
    </location>
</feature>
<dbReference type="OrthoDB" id="1522724at2"/>
<evidence type="ECO:0000256" key="5">
    <source>
        <dbReference type="ARBA" id="ARBA00022989"/>
    </source>
</evidence>
<keyword evidence="5 7" id="KW-1133">Transmembrane helix</keyword>
<comment type="caution">
    <text evidence="10">The sequence shown here is derived from an EMBL/GenBank/DDBJ whole genome shotgun (WGS) entry which is preliminary data.</text>
</comment>
<feature type="transmembrane region" description="Helical" evidence="7">
    <location>
        <begin position="276"/>
        <end position="303"/>
    </location>
</feature>
<evidence type="ECO:0000256" key="7">
    <source>
        <dbReference type="SAM" id="Phobius"/>
    </source>
</evidence>
<dbReference type="Pfam" id="PF12704">
    <property type="entry name" value="MacB_PCD"/>
    <property type="match status" value="1"/>
</dbReference>
<dbReference type="PANTHER" id="PTHR30489:SF0">
    <property type="entry name" value="LIPOPROTEIN-RELEASING SYSTEM TRANSMEMBRANE PROTEIN LOLE"/>
    <property type="match status" value="1"/>
</dbReference>
<dbReference type="GO" id="GO:0098797">
    <property type="term" value="C:plasma membrane protein complex"/>
    <property type="evidence" value="ECO:0007669"/>
    <property type="project" value="TreeGrafter"/>
</dbReference>
<evidence type="ECO:0000256" key="1">
    <source>
        <dbReference type="ARBA" id="ARBA00004651"/>
    </source>
</evidence>
<feature type="transmembrane region" description="Helical" evidence="7">
    <location>
        <begin position="24"/>
        <end position="50"/>
    </location>
</feature>
<dbReference type="AlphaFoldDB" id="A0A0A2F1T3"/>
<dbReference type="InterPro" id="IPR051447">
    <property type="entry name" value="Lipoprotein-release_system"/>
</dbReference>
<feature type="domain" description="ABC3 transporter permease C-terminal" evidence="8">
    <location>
        <begin position="280"/>
        <end position="400"/>
    </location>
</feature>
<proteinExistence type="inferred from homology"/>
<comment type="subcellular location">
    <subcellularLocation>
        <location evidence="1">Cell membrane</location>
        <topology evidence="1">Multi-pass membrane protein</topology>
    </subcellularLocation>
</comment>
<dbReference type="EMBL" id="JQJD01000010">
    <property type="protein sequence ID" value="KGN82429.1"/>
    <property type="molecule type" value="Genomic_DNA"/>
</dbReference>
<comment type="similarity">
    <text evidence="2">Belongs to the ABC-4 integral membrane protein family. LolC/E subfamily.</text>
</comment>
<keyword evidence="4 7" id="KW-0812">Transmembrane</keyword>
<evidence type="ECO:0000313" key="10">
    <source>
        <dbReference type="EMBL" id="KGN82429.1"/>
    </source>
</evidence>
<evidence type="ECO:0000256" key="2">
    <source>
        <dbReference type="ARBA" id="ARBA00005236"/>
    </source>
</evidence>
<keyword evidence="3" id="KW-1003">Cell membrane</keyword>
<dbReference type="InterPro" id="IPR025857">
    <property type="entry name" value="MacB_PCD"/>
</dbReference>
<dbReference type="InterPro" id="IPR003838">
    <property type="entry name" value="ABC3_permease_C"/>
</dbReference>
<protein>
    <submittedName>
        <fullName evidence="10">Uncharacterized protein</fullName>
    </submittedName>
</protein>
<accession>A0A0A2F1T3</accession>
<sequence>MKNEISIASLIAGRYFFSKKSTHAVNIIAIVAVIGIAIVTAAMVCILSIFNGFEGFITSQISTISPEYRIVHKDGKVFSAKECVGLPSFQEAVGEHHTLAFESQAIANYANNHTIVNLLGVDSTYFSLLPIASLVVDGETGVGDETLPTAMSELGVAARLGAGIGYMEPMELVVAKREGRISMTMPHRSFNKVSVPITGIIQTDQPEHKNLVVVPLSLVQRLQLYPSDAVTAIFMGKIQDKTKVKQLQEALPKHLTLQDKYQQYPDIYKVLKVEKWISFALLIFVLFLSLFSVISTLGMLIIEKKEDSKVLNILGARQSMLDKIILFEGWLLSITGLIIGLVVGLGVNYLQQIFGFIKLESISSGVFILDAYPVKVIWTDILSIVMVILLIGWTSSVLAHKIFGKRTMIS</sequence>
<dbReference type="PANTHER" id="PTHR30489">
    <property type="entry name" value="LIPOPROTEIN-RELEASING SYSTEM TRANSMEMBRANE PROTEIN LOLE"/>
    <property type="match status" value="1"/>
</dbReference>
<dbReference type="eggNOG" id="COG4591">
    <property type="taxonomic scope" value="Bacteria"/>
</dbReference>
<dbReference type="STRING" id="36874.HQ34_04785"/>
<evidence type="ECO:0000259" key="8">
    <source>
        <dbReference type="Pfam" id="PF02687"/>
    </source>
</evidence>
<gene>
    <name evidence="10" type="ORF">HQ35_02410</name>
</gene>
<evidence type="ECO:0000256" key="4">
    <source>
        <dbReference type="ARBA" id="ARBA00022692"/>
    </source>
</evidence>
<evidence type="ECO:0000256" key="6">
    <source>
        <dbReference type="ARBA" id="ARBA00023136"/>
    </source>
</evidence>
<evidence type="ECO:0000313" key="11">
    <source>
        <dbReference type="Proteomes" id="UP000030125"/>
    </source>
</evidence>
<keyword evidence="11" id="KW-1185">Reference proteome</keyword>
<reference evidence="10 11" key="1">
    <citation type="submission" date="2014-08" db="EMBL/GenBank/DDBJ databases">
        <title>Porphyromonas cangingivalis strain:COT-109_OH1386 Genome sequencing.</title>
        <authorList>
            <person name="Wallis C."/>
            <person name="Deusch O."/>
            <person name="O'Flynn C."/>
            <person name="Davis I."/>
            <person name="Jospin G."/>
            <person name="Darling A.E."/>
            <person name="Coil D.A."/>
            <person name="Alexiev A."/>
            <person name="Horsfall A."/>
            <person name="Kirkwood N."/>
            <person name="Harris S."/>
            <person name="Eisen J.A."/>
        </authorList>
    </citation>
    <scope>NUCLEOTIDE SEQUENCE [LARGE SCALE GENOMIC DNA]</scope>
    <source>
        <strain evidence="11">COT-109 OH1386</strain>
    </source>
</reference>
<evidence type="ECO:0000259" key="9">
    <source>
        <dbReference type="Pfam" id="PF12704"/>
    </source>
</evidence>
<dbReference type="RefSeq" id="WP_036850673.1">
    <property type="nucleotide sequence ID" value="NZ_JQJD01000010.1"/>
</dbReference>
<dbReference type="Proteomes" id="UP000030125">
    <property type="component" value="Unassembled WGS sequence"/>
</dbReference>
<feature type="transmembrane region" description="Helical" evidence="7">
    <location>
        <begin position="324"/>
        <end position="350"/>
    </location>
</feature>